<gene>
    <name evidence="1" type="ORF">AVEN_200255_1</name>
</gene>
<sequence>MNECTTSERKHTYRWPVTHTTVPPNDFQQSKSRTNINPHQPLLFPLKRRDPWLHGDCVLYEFFCWKSIQLETQLAKTHYLFLVPNVGIAEPKNYTLRETILGSHGHAHPTSFYGHTYVIF</sequence>
<protein>
    <submittedName>
        <fullName evidence="1">Uncharacterized protein</fullName>
    </submittedName>
</protein>
<evidence type="ECO:0000313" key="1">
    <source>
        <dbReference type="EMBL" id="GBM19320.1"/>
    </source>
</evidence>
<comment type="caution">
    <text evidence="1">The sequence shown here is derived from an EMBL/GenBank/DDBJ whole genome shotgun (WGS) entry which is preliminary data.</text>
</comment>
<dbReference type="Proteomes" id="UP000499080">
    <property type="component" value="Unassembled WGS sequence"/>
</dbReference>
<proteinExistence type="predicted"/>
<name>A0A4Y2DR69_ARAVE</name>
<dbReference type="EMBL" id="BGPR01000421">
    <property type="protein sequence ID" value="GBM19320.1"/>
    <property type="molecule type" value="Genomic_DNA"/>
</dbReference>
<accession>A0A4Y2DR69</accession>
<reference evidence="1 2" key="1">
    <citation type="journal article" date="2019" name="Sci. Rep.">
        <title>Orb-weaving spider Araneus ventricosus genome elucidates the spidroin gene catalogue.</title>
        <authorList>
            <person name="Kono N."/>
            <person name="Nakamura H."/>
            <person name="Ohtoshi R."/>
            <person name="Moran D.A.P."/>
            <person name="Shinohara A."/>
            <person name="Yoshida Y."/>
            <person name="Fujiwara M."/>
            <person name="Mori M."/>
            <person name="Tomita M."/>
            <person name="Arakawa K."/>
        </authorList>
    </citation>
    <scope>NUCLEOTIDE SEQUENCE [LARGE SCALE GENOMIC DNA]</scope>
</reference>
<evidence type="ECO:0000313" key="2">
    <source>
        <dbReference type="Proteomes" id="UP000499080"/>
    </source>
</evidence>
<organism evidence="1 2">
    <name type="scientific">Araneus ventricosus</name>
    <name type="common">Orbweaver spider</name>
    <name type="synonym">Epeira ventricosa</name>
    <dbReference type="NCBI Taxonomy" id="182803"/>
    <lineage>
        <taxon>Eukaryota</taxon>
        <taxon>Metazoa</taxon>
        <taxon>Ecdysozoa</taxon>
        <taxon>Arthropoda</taxon>
        <taxon>Chelicerata</taxon>
        <taxon>Arachnida</taxon>
        <taxon>Araneae</taxon>
        <taxon>Araneomorphae</taxon>
        <taxon>Entelegynae</taxon>
        <taxon>Araneoidea</taxon>
        <taxon>Araneidae</taxon>
        <taxon>Araneus</taxon>
    </lineage>
</organism>
<keyword evidence="2" id="KW-1185">Reference proteome</keyword>
<dbReference type="AlphaFoldDB" id="A0A4Y2DR69"/>